<evidence type="ECO:0000313" key="10">
    <source>
        <dbReference type="EMBL" id="SIT17603.1"/>
    </source>
</evidence>
<dbReference type="STRING" id="80876.SAMN05421779_11037"/>
<proteinExistence type="predicted"/>
<protein>
    <submittedName>
        <fullName evidence="10">Hydrophobic/amphiphilic exporter-1, HAE1 family</fullName>
    </submittedName>
</protein>
<dbReference type="PANTHER" id="PTHR32063:SF21">
    <property type="entry name" value="MULTIDRUG RESISTANCE PROTEIN MDTB"/>
    <property type="match status" value="1"/>
</dbReference>
<dbReference type="GO" id="GO:0005886">
    <property type="term" value="C:plasma membrane"/>
    <property type="evidence" value="ECO:0007669"/>
    <property type="project" value="UniProtKB-SubCell"/>
</dbReference>
<keyword evidence="6 9" id="KW-1133">Transmembrane helix</keyword>
<dbReference type="SUPFAM" id="SSF82866">
    <property type="entry name" value="Multidrug efflux transporter AcrB transmembrane domain"/>
    <property type="match status" value="2"/>
</dbReference>
<evidence type="ECO:0000256" key="9">
    <source>
        <dbReference type="SAM" id="Phobius"/>
    </source>
</evidence>
<keyword evidence="7 9" id="KW-0472">Membrane</keyword>
<dbReference type="InterPro" id="IPR027463">
    <property type="entry name" value="AcrB_DN_DC_subdom"/>
</dbReference>
<evidence type="ECO:0000256" key="6">
    <source>
        <dbReference type="ARBA" id="ARBA00022989"/>
    </source>
</evidence>
<dbReference type="Gene3D" id="3.30.70.1320">
    <property type="entry name" value="Multidrug efflux transporter AcrB pore domain like"/>
    <property type="match status" value="1"/>
</dbReference>
<feature type="transmembrane region" description="Helical" evidence="9">
    <location>
        <begin position="389"/>
        <end position="411"/>
    </location>
</feature>
<dbReference type="SUPFAM" id="SSF82693">
    <property type="entry name" value="Multidrug efflux transporter AcrB pore domain, PN1, PN2, PC1 and PC2 subdomains"/>
    <property type="match status" value="3"/>
</dbReference>
<feature type="transmembrane region" description="Helical" evidence="9">
    <location>
        <begin position="12"/>
        <end position="30"/>
    </location>
</feature>
<evidence type="ECO:0000313" key="11">
    <source>
        <dbReference type="Proteomes" id="UP000185678"/>
    </source>
</evidence>
<keyword evidence="4" id="KW-0997">Cell inner membrane</keyword>
<dbReference type="GO" id="GO:0042910">
    <property type="term" value="F:xenobiotic transmembrane transporter activity"/>
    <property type="evidence" value="ECO:0007669"/>
    <property type="project" value="TreeGrafter"/>
</dbReference>
<dbReference type="FunFam" id="1.20.1640.10:FF:000001">
    <property type="entry name" value="Efflux pump membrane transporter"/>
    <property type="match status" value="1"/>
</dbReference>
<keyword evidence="5 9" id="KW-0812">Transmembrane</keyword>
<reference evidence="10 11" key="1">
    <citation type="submission" date="2017-01" db="EMBL/GenBank/DDBJ databases">
        <authorList>
            <person name="Mah S.A."/>
            <person name="Swanson W.J."/>
            <person name="Moy G.W."/>
            <person name="Vacquier V.D."/>
        </authorList>
    </citation>
    <scope>NUCLEOTIDE SEQUENCE [LARGE SCALE GENOMIC DNA]</scope>
    <source>
        <strain evidence="10 11">DSM 11589</strain>
    </source>
</reference>
<keyword evidence="11" id="KW-1185">Reference proteome</keyword>
<dbReference type="SUPFAM" id="SSF82714">
    <property type="entry name" value="Multidrug efflux transporter AcrB TolC docking domain, DN and DC subdomains"/>
    <property type="match status" value="2"/>
</dbReference>
<keyword evidence="3" id="KW-1003">Cell membrane</keyword>
<dbReference type="OrthoDB" id="9806532at2"/>
<feature type="transmembrane region" description="Helical" evidence="9">
    <location>
        <begin position="908"/>
        <end position="934"/>
    </location>
</feature>
<feature type="transmembrane region" description="Helical" evidence="9">
    <location>
        <begin position="431"/>
        <end position="451"/>
    </location>
</feature>
<evidence type="ECO:0000256" key="1">
    <source>
        <dbReference type="ARBA" id="ARBA00004429"/>
    </source>
</evidence>
<dbReference type="Gene3D" id="3.30.70.1430">
    <property type="entry name" value="Multidrug efflux transporter AcrB pore domain"/>
    <property type="match status" value="2"/>
</dbReference>
<accession>A0A1N7Q429</accession>
<evidence type="ECO:0000256" key="5">
    <source>
        <dbReference type="ARBA" id="ARBA00022692"/>
    </source>
</evidence>
<feature type="transmembrane region" description="Helical" evidence="9">
    <location>
        <begin position="463"/>
        <end position="486"/>
    </location>
</feature>
<dbReference type="Pfam" id="PF00873">
    <property type="entry name" value="ACR_tran"/>
    <property type="match status" value="1"/>
</dbReference>
<dbReference type="Gene3D" id="1.20.1640.10">
    <property type="entry name" value="Multidrug efflux transporter AcrB transmembrane domain"/>
    <property type="match status" value="2"/>
</dbReference>
<dbReference type="AlphaFoldDB" id="A0A1N7Q429"/>
<feature type="transmembrane region" description="Helical" evidence="9">
    <location>
        <begin position="955"/>
        <end position="976"/>
    </location>
</feature>
<feature type="transmembrane region" description="Helical" evidence="9">
    <location>
        <begin position="988"/>
        <end position="1012"/>
    </location>
</feature>
<dbReference type="FunFam" id="3.30.70.1430:FF:000001">
    <property type="entry name" value="Efflux pump membrane transporter"/>
    <property type="match status" value="1"/>
</dbReference>
<feature type="transmembrane region" description="Helical" evidence="9">
    <location>
        <begin position="360"/>
        <end position="383"/>
    </location>
</feature>
<evidence type="ECO:0000256" key="3">
    <source>
        <dbReference type="ARBA" id="ARBA00022475"/>
    </source>
</evidence>
<dbReference type="RefSeq" id="WP_076401991.1">
    <property type="nucleotide sequence ID" value="NZ_FTOA01000010.1"/>
</dbReference>
<feature type="region of interest" description="Disordered" evidence="8">
    <location>
        <begin position="113"/>
        <end position="132"/>
    </location>
</feature>
<dbReference type="Gene3D" id="3.30.70.1440">
    <property type="entry name" value="Multidrug efflux transporter AcrB pore domain"/>
    <property type="match status" value="1"/>
</dbReference>
<feature type="transmembrane region" description="Helical" evidence="9">
    <location>
        <begin position="334"/>
        <end position="353"/>
    </location>
</feature>
<feature type="transmembrane region" description="Helical" evidence="9">
    <location>
        <begin position="882"/>
        <end position="902"/>
    </location>
</feature>
<evidence type="ECO:0000256" key="4">
    <source>
        <dbReference type="ARBA" id="ARBA00022519"/>
    </source>
</evidence>
<evidence type="ECO:0000256" key="8">
    <source>
        <dbReference type="SAM" id="MobiDB-lite"/>
    </source>
</evidence>
<sequence>MSLAELCIRRPVMTILVMAAMILFGVLGYLRLPVSELPAVEFPTISISATLSGADPETMASSVATPLENKLATIAGIESMASTSTLGSTQITLQFALDRDIDAAAQDVQTALSSAQRDLPDEMTSPPTFRKTNPADAPVLYLALGSQTMRLSDVADFAEGQLARRLSVIEGVAEVNVYGSQKYAVRLQVDPNALAARGLGLDEVNAAIKALNVNQPAGTLSGPTRTATIYTSGKLRTSEDFVQQVVAYRNGAPVRFGDIGQAVDSVENTKVASWFNGTRSIVLAIKRQPGANTIEMVDRIRQVLPTFRTQLPPTVTLEVLYDRSLTIRASVHDVQFTLLLSAALVVMVIFLFLRSLSATIIPSLALPIAVIGTFAGMAAMGYSLDNLSLMALTLSVGFVVDDAIVMLENIVRHQEQGKSPFQAALDGAREVGFTIISMTISLAAVFIPVLFMGGVVGRLLNEFAMTIVMAIIVSGVVSVTLTPMLCSRLIRGHGGPHGRFYQASERAFDAVQDLYRRSLQWCMRHHRLTFCAFLASIAASVWLFMVVPKDFLPVGDSGRITAYTEGTVGISLEEMAVRQQKLAEILRSHPGVDGVMSSIGAGGSRASANSGTLFVTLKPFEDRKSVFLILNELRKMVPTVPGIKAYFSVPPSIRIGGSVSKAQYQYTLQDLNLQTLYAGSIRLADALAQTEGFLDVTSNLELSSPAVHVEILRDRAAVLGITPAQIETVLGSAFGGQQVSTLYRDADQYEVILELLPQYQQELNDLSRLYVRSERSGQLVPLSAVTRIAASSLPQSINHLGQLPSVTLSFNLAPGVSLGQAVDKLEALKQAVALSSTTQTTFEGTAQAFTSSLKGMGGLLILAVLVVYIVLGILYESFIHPLTILSGLPSAAVGALLALDLSGMPLNLYGFIGVILLVGIVKKNAIMMIDFALVEERVHQRPPAEAIFEAAVVRFRPIMMTTLAALMGAVPIAVAYGQDGESRQPLGVAVVGGLLLSQLLTLYITPVLYLYLDRLVRRDKTVEIGQVQKS</sequence>
<dbReference type="Gene3D" id="3.30.2090.10">
    <property type="entry name" value="Multidrug efflux transporter AcrB TolC docking domain, DN and DC subdomains"/>
    <property type="match status" value="2"/>
</dbReference>
<dbReference type="PRINTS" id="PR00702">
    <property type="entry name" value="ACRIFLAVINRP"/>
</dbReference>
<organism evidence="10 11">
    <name type="scientific">Insolitispirillum peregrinum</name>
    <dbReference type="NCBI Taxonomy" id="80876"/>
    <lineage>
        <taxon>Bacteria</taxon>
        <taxon>Pseudomonadati</taxon>
        <taxon>Pseudomonadota</taxon>
        <taxon>Alphaproteobacteria</taxon>
        <taxon>Rhodospirillales</taxon>
        <taxon>Novispirillaceae</taxon>
        <taxon>Insolitispirillum</taxon>
    </lineage>
</organism>
<dbReference type="PANTHER" id="PTHR32063">
    <property type="match status" value="1"/>
</dbReference>
<gene>
    <name evidence="10" type="ORF">SAMN05421779_11037</name>
</gene>
<feature type="transmembrane region" description="Helical" evidence="9">
    <location>
        <begin position="855"/>
        <end position="875"/>
    </location>
</feature>
<evidence type="ECO:0000256" key="2">
    <source>
        <dbReference type="ARBA" id="ARBA00022448"/>
    </source>
</evidence>
<keyword evidence="2" id="KW-0813">Transport</keyword>
<dbReference type="Proteomes" id="UP000185678">
    <property type="component" value="Unassembled WGS sequence"/>
</dbReference>
<comment type="subcellular location">
    <subcellularLocation>
        <location evidence="1">Cell inner membrane</location>
        <topology evidence="1">Multi-pass membrane protein</topology>
    </subcellularLocation>
</comment>
<dbReference type="EMBL" id="FTOA01000010">
    <property type="protein sequence ID" value="SIT17603.1"/>
    <property type="molecule type" value="Genomic_DNA"/>
</dbReference>
<dbReference type="InterPro" id="IPR001036">
    <property type="entry name" value="Acrflvin-R"/>
</dbReference>
<feature type="transmembrane region" description="Helical" evidence="9">
    <location>
        <begin position="528"/>
        <end position="547"/>
    </location>
</feature>
<evidence type="ECO:0000256" key="7">
    <source>
        <dbReference type="ARBA" id="ARBA00023136"/>
    </source>
</evidence>
<name>A0A1N7Q429_9PROT</name>